<evidence type="ECO:0000256" key="2">
    <source>
        <dbReference type="ARBA" id="ARBA00005517"/>
    </source>
</evidence>
<feature type="domain" description="Rhodanese" evidence="6">
    <location>
        <begin position="156"/>
        <end position="197"/>
    </location>
</feature>
<dbReference type="RefSeq" id="WP_103933661.1">
    <property type="nucleotide sequence ID" value="NZ_FNVA01000004.1"/>
</dbReference>
<dbReference type="Pfam" id="PF00291">
    <property type="entry name" value="PALP"/>
    <property type="match status" value="1"/>
</dbReference>
<dbReference type="FunFam" id="3.40.50.1100:FF:000013">
    <property type="entry name" value="Threonine synthase"/>
    <property type="match status" value="1"/>
</dbReference>
<dbReference type="SUPFAM" id="SSF53686">
    <property type="entry name" value="Tryptophan synthase beta subunit-like PLP-dependent enzymes"/>
    <property type="match status" value="1"/>
</dbReference>
<dbReference type="EC" id="4.2.3.1" evidence="4"/>
<dbReference type="NCBIfam" id="TIGR00260">
    <property type="entry name" value="thrC"/>
    <property type="match status" value="1"/>
</dbReference>
<sequence length="463" mass="49874">MLSSHSLRCTGCGLRIAQNEARSNFRCATCGDLFEIEYPWSATRDKATDAGAAANQPNPNALRYLWQERRTSTLAADQSGVWRFRDLLPIVPVDKIVTLYEGNTPLYEMPRCAALLGMNWLLAKHQGMNPTGSFKDTGMTAALSVAVANGFEWVACASTGNTSAAMAAYAARAGLRSLVLIPEGKIAWGKLSQAMDYGSTTVQLRTDFDGCVRVLAEIVQRAPVYLLNSVNPYRLEGQKTPAFEILEQMDWQVPHHLIVPGGNLANCSALGKGFAELQHLGFIKRVPKISVIQAAGANPLYRWMQAGGVGPFEPVEAHTRATAIRIGNPASWKKAVKVLATTGGWVEEVSEQEIALAKAEIGAEGIGCEPASAVTLAGLKKLVADGRVGKEETAVLLLTGHTLKDPEYTIQYHRGALLSDKEAAAETVAQRAANAKLRREPVVLDAKVDDVLKVLDAMQAQPA</sequence>
<feature type="modified residue" description="N6-(pyridoxal phosphate)lysine" evidence="5">
    <location>
        <position position="135"/>
    </location>
</feature>
<dbReference type="GO" id="GO:0009088">
    <property type="term" value="P:threonine biosynthetic process"/>
    <property type="evidence" value="ECO:0007669"/>
    <property type="project" value="UniProtKB-UniRule"/>
</dbReference>
<keyword evidence="8" id="KW-1185">Reference proteome</keyword>
<dbReference type="Gene3D" id="3.40.50.1100">
    <property type="match status" value="2"/>
</dbReference>
<dbReference type="EMBL" id="FNVA01000004">
    <property type="protein sequence ID" value="SEG38253.1"/>
    <property type="molecule type" value="Genomic_DNA"/>
</dbReference>
<evidence type="ECO:0000313" key="8">
    <source>
        <dbReference type="Proteomes" id="UP000236728"/>
    </source>
</evidence>
<dbReference type="GO" id="GO:0004795">
    <property type="term" value="F:threonine synthase activity"/>
    <property type="evidence" value="ECO:0007669"/>
    <property type="project" value="UniProtKB-UniRule"/>
</dbReference>
<dbReference type="PROSITE" id="PS50206">
    <property type="entry name" value="RHODANESE_3"/>
    <property type="match status" value="1"/>
</dbReference>
<dbReference type="Proteomes" id="UP000236728">
    <property type="component" value="Unassembled WGS sequence"/>
</dbReference>
<keyword evidence="3 5" id="KW-0663">Pyridoxal phosphate</keyword>
<accession>A0A1H5ZNX7</accession>
<dbReference type="AlphaFoldDB" id="A0A1H5ZNX7"/>
<evidence type="ECO:0000256" key="4">
    <source>
        <dbReference type="NCBIfam" id="TIGR00260"/>
    </source>
</evidence>
<dbReference type="InterPro" id="IPR050214">
    <property type="entry name" value="Cys_Synth/Cystath_Beta-Synth"/>
</dbReference>
<name>A0A1H5ZNX7_9BACT</name>
<proteinExistence type="inferred from homology"/>
<evidence type="ECO:0000259" key="6">
    <source>
        <dbReference type="PROSITE" id="PS50206"/>
    </source>
</evidence>
<dbReference type="PANTHER" id="PTHR10314">
    <property type="entry name" value="CYSTATHIONINE BETA-SYNTHASE"/>
    <property type="match status" value="1"/>
</dbReference>
<dbReference type="InterPro" id="IPR036052">
    <property type="entry name" value="TrpB-like_PALP_sf"/>
</dbReference>
<organism evidence="7 8">
    <name type="scientific">Bryocella elongata</name>
    <dbReference type="NCBI Taxonomy" id="863522"/>
    <lineage>
        <taxon>Bacteria</taxon>
        <taxon>Pseudomonadati</taxon>
        <taxon>Acidobacteriota</taxon>
        <taxon>Terriglobia</taxon>
        <taxon>Terriglobales</taxon>
        <taxon>Acidobacteriaceae</taxon>
        <taxon>Bryocella</taxon>
    </lineage>
</organism>
<comment type="cofactor">
    <cofactor evidence="1 5">
        <name>pyridoxal 5'-phosphate</name>
        <dbReference type="ChEBI" id="CHEBI:597326"/>
    </cofactor>
</comment>
<reference evidence="7 8" key="1">
    <citation type="submission" date="2016-10" db="EMBL/GenBank/DDBJ databases">
        <authorList>
            <person name="de Groot N.N."/>
        </authorList>
    </citation>
    <scope>NUCLEOTIDE SEQUENCE [LARGE SCALE GENOMIC DNA]</scope>
    <source>
        <strain evidence="7 8">DSM 22489</strain>
    </source>
</reference>
<dbReference type="InterPro" id="IPR004450">
    <property type="entry name" value="Thr_synthase-like"/>
</dbReference>
<gene>
    <name evidence="7" type="ORF">SAMN05421819_2802</name>
</gene>
<dbReference type="InterPro" id="IPR001926">
    <property type="entry name" value="TrpB-like_PALP"/>
</dbReference>
<dbReference type="InterPro" id="IPR001763">
    <property type="entry name" value="Rhodanese-like_dom"/>
</dbReference>
<dbReference type="CDD" id="cd01563">
    <property type="entry name" value="Thr-synth_1"/>
    <property type="match status" value="1"/>
</dbReference>
<evidence type="ECO:0000256" key="5">
    <source>
        <dbReference type="PIRSR" id="PIRSR604450-51"/>
    </source>
</evidence>
<evidence type="ECO:0000256" key="3">
    <source>
        <dbReference type="ARBA" id="ARBA00022898"/>
    </source>
</evidence>
<evidence type="ECO:0000313" key="7">
    <source>
        <dbReference type="EMBL" id="SEG38253.1"/>
    </source>
</evidence>
<evidence type="ECO:0000256" key="1">
    <source>
        <dbReference type="ARBA" id="ARBA00001933"/>
    </source>
</evidence>
<protein>
    <recommendedName>
        <fullName evidence="4">Threonine synthase</fullName>
        <ecNumber evidence="4">4.2.3.1</ecNumber>
    </recommendedName>
</protein>
<dbReference type="OrthoDB" id="9778118at2"/>
<comment type="similarity">
    <text evidence="2">Belongs to the threonine synthase family.</text>
</comment>